<keyword evidence="7" id="KW-0443">Lipid metabolism</keyword>
<comment type="pathway">
    <text evidence="1">Lipid metabolism; fatty acid biosynthesis.</text>
</comment>
<evidence type="ECO:0000256" key="3">
    <source>
        <dbReference type="ARBA" id="ARBA00012333"/>
    </source>
</evidence>
<evidence type="ECO:0000256" key="10">
    <source>
        <dbReference type="ARBA" id="ARBA00057449"/>
    </source>
</evidence>
<feature type="domain" description="Beta-ketoacyl-[acyl-carrier-protein] synthase III N-terminal" evidence="13">
    <location>
        <begin position="148"/>
        <end position="229"/>
    </location>
</feature>
<dbReference type="InterPro" id="IPR016039">
    <property type="entry name" value="Thiolase-like"/>
</dbReference>
<evidence type="ECO:0000256" key="6">
    <source>
        <dbReference type="ARBA" id="ARBA00022832"/>
    </source>
</evidence>
<evidence type="ECO:0000256" key="1">
    <source>
        <dbReference type="ARBA" id="ARBA00005194"/>
    </source>
</evidence>
<reference evidence="14" key="1">
    <citation type="submission" date="2021-01" db="EMBL/GenBank/DDBJ databases">
        <authorList>
            <person name="Corre E."/>
            <person name="Pelletier E."/>
            <person name="Niang G."/>
            <person name="Scheremetjew M."/>
            <person name="Finn R."/>
            <person name="Kale V."/>
            <person name="Holt S."/>
            <person name="Cochrane G."/>
            <person name="Meng A."/>
            <person name="Brown T."/>
            <person name="Cohen L."/>
        </authorList>
    </citation>
    <scope>NUCLEOTIDE SEQUENCE</scope>
    <source>
        <strain evidence="14">379</strain>
    </source>
</reference>
<evidence type="ECO:0000256" key="5">
    <source>
        <dbReference type="ARBA" id="ARBA00022679"/>
    </source>
</evidence>
<dbReference type="PANTHER" id="PTHR43091">
    <property type="entry name" value="3-OXOACYL-[ACYL-CARRIER-PROTEIN] SYNTHASE"/>
    <property type="match status" value="1"/>
</dbReference>
<keyword evidence="11" id="KW-0732">Signal</keyword>
<dbReference type="GO" id="GO:0004315">
    <property type="term" value="F:3-oxoacyl-[acyl-carrier-protein] synthase activity"/>
    <property type="evidence" value="ECO:0007669"/>
    <property type="project" value="InterPro"/>
</dbReference>
<feature type="chain" id="PRO_5030161032" description="beta-ketoacyl-[acyl-carrier-protein] synthase III" evidence="11">
    <location>
        <begin position="19"/>
        <end position="373"/>
    </location>
</feature>
<evidence type="ECO:0000256" key="8">
    <source>
        <dbReference type="ARBA" id="ARBA00023160"/>
    </source>
</evidence>
<dbReference type="FunFam" id="3.40.47.10:FF:000004">
    <property type="entry name" value="3-oxoacyl-[acyl-carrier-protein] synthase 3"/>
    <property type="match status" value="1"/>
</dbReference>
<sequence length="373" mass="38407">MRLLLIASAVGLSQQLGAVPASTARVQRSRSAAPRAVEAHRGALRSRLVGIGSAAPDTVVTNEQLSSVVETSDDWISQRTGIRQRHLLAPGEGLSTLAARAAQKALESSGVDAASVELVVLATSSPDDLFGDAAHVAREVGATGAVAFDLTAACSGFLFGVTTASQFLHTGAYKTALVIGADALSRWVDWSDRNTCVLFGDGAGAVVLQAAVDGEGEEGVLGFALHSNGAGRPDLCLGYAGAERPLASVASVTTGTYAPISMVGKEVYKFATSRVPEVVGEALENAGVTADEVDWLLLHQANIRIMETVAKKLKIPMSKVINNLDEYGNTSAGSIPLALDAAVRAGKVKKGDVIAMAGFGAGLSWGSAVVRWG</sequence>
<comment type="catalytic activity">
    <reaction evidence="9">
        <text>malonyl-[ACP] + acetyl-CoA + H(+) = 3-oxobutanoyl-[ACP] + CO2 + CoA</text>
        <dbReference type="Rhea" id="RHEA:12080"/>
        <dbReference type="Rhea" id="RHEA-COMP:9623"/>
        <dbReference type="Rhea" id="RHEA-COMP:9625"/>
        <dbReference type="ChEBI" id="CHEBI:15378"/>
        <dbReference type="ChEBI" id="CHEBI:16526"/>
        <dbReference type="ChEBI" id="CHEBI:57287"/>
        <dbReference type="ChEBI" id="CHEBI:57288"/>
        <dbReference type="ChEBI" id="CHEBI:78449"/>
        <dbReference type="ChEBI" id="CHEBI:78450"/>
        <dbReference type="EC" id="2.3.1.180"/>
    </reaction>
</comment>
<protein>
    <recommendedName>
        <fullName evidence="3">beta-ketoacyl-[acyl-carrier-protein] synthase III</fullName>
        <ecNumber evidence="3">2.3.1.180</ecNumber>
    </recommendedName>
</protein>
<dbReference type="NCBIfam" id="TIGR00747">
    <property type="entry name" value="fabH"/>
    <property type="match status" value="1"/>
</dbReference>
<dbReference type="InterPro" id="IPR004655">
    <property type="entry name" value="FabH"/>
</dbReference>
<dbReference type="GO" id="GO:0006633">
    <property type="term" value="P:fatty acid biosynthetic process"/>
    <property type="evidence" value="ECO:0007669"/>
    <property type="project" value="UniProtKB-KW"/>
</dbReference>
<evidence type="ECO:0000256" key="4">
    <source>
        <dbReference type="ARBA" id="ARBA00022516"/>
    </source>
</evidence>
<feature type="domain" description="Beta-ketoacyl-[acyl-carrier-protein] synthase III C-terminal" evidence="12">
    <location>
        <begin position="283"/>
        <end position="372"/>
    </location>
</feature>
<feature type="signal peptide" evidence="11">
    <location>
        <begin position="1"/>
        <end position="18"/>
    </location>
</feature>
<evidence type="ECO:0000256" key="2">
    <source>
        <dbReference type="ARBA" id="ARBA00008642"/>
    </source>
</evidence>
<name>A0A6V2YE15_EMIHU</name>
<dbReference type="GO" id="GO:0033818">
    <property type="term" value="F:beta-ketoacyl-acyl-carrier-protein synthase III activity"/>
    <property type="evidence" value="ECO:0007669"/>
    <property type="project" value="UniProtKB-EC"/>
</dbReference>
<gene>
    <name evidence="14" type="ORF">EHUX00137_LOCUS45113</name>
</gene>
<keyword evidence="5" id="KW-0808">Transferase</keyword>
<evidence type="ECO:0000313" key="14">
    <source>
        <dbReference type="EMBL" id="CAE0595653.1"/>
    </source>
</evidence>
<evidence type="ECO:0000256" key="9">
    <source>
        <dbReference type="ARBA" id="ARBA00052419"/>
    </source>
</evidence>
<keyword evidence="6" id="KW-0276">Fatty acid metabolism</keyword>
<dbReference type="InterPro" id="IPR013751">
    <property type="entry name" value="ACP_syn_III_N"/>
</dbReference>
<dbReference type="Pfam" id="PF08545">
    <property type="entry name" value="ACP_syn_III"/>
    <property type="match status" value="1"/>
</dbReference>
<evidence type="ECO:0000259" key="13">
    <source>
        <dbReference type="Pfam" id="PF08545"/>
    </source>
</evidence>
<comment type="similarity">
    <text evidence="2">Belongs to the thiolase-like superfamily. FabH family.</text>
</comment>
<accession>A0A6V2YE15</accession>
<dbReference type="AlphaFoldDB" id="A0A6V2YE15"/>
<dbReference type="HAMAP" id="MF_01815">
    <property type="entry name" value="FabH"/>
    <property type="match status" value="1"/>
</dbReference>
<dbReference type="PANTHER" id="PTHR43091:SF1">
    <property type="entry name" value="BETA-KETOACYL-[ACYL-CARRIER-PROTEIN] SYNTHASE III, CHLOROPLASTIC"/>
    <property type="match status" value="1"/>
</dbReference>
<keyword evidence="8" id="KW-0275">Fatty acid biosynthesis</keyword>
<dbReference type="Pfam" id="PF08541">
    <property type="entry name" value="ACP_syn_III_C"/>
    <property type="match status" value="1"/>
</dbReference>
<dbReference type="NCBIfam" id="NF006829">
    <property type="entry name" value="PRK09352.1"/>
    <property type="match status" value="1"/>
</dbReference>
<dbReference type="EMBL" id="HBIR01058025">
    <property type="protein sequence ID" value="CAE0595653.1"/>
    <property type="molecule type" value="Transcribed_RNA"/>
</dbReference>
<proteinExistence type="inferred from homology"/>
<evidence type="ECO:0000259" key="12">
    <source>
        <dbReference type="Pfam" id="PF08541"/>
    </source>
</evidence>
<dbReference type="EC" id="2.3.1.180" evidence="3"/>
<dbReference type="Gene3D" id="3.40.47.10">
    <property type="match status" value="1"/>
</dbReference>
<evidence type="ECO:0000256" key="7">
    <source>
        <dbReference type="ARBA" id="ARBA00023098"/>
    </source>
</evidence>
<keyword evidence="4" id="KW-0444">Lipid biosynthesis</keyword>
<dbReference type="SUPFAM" id="SSF53901">
    <property type="entry name" value="Thiolase-like"/>
    <property type="match status" value="1"/>
</dbReference>
<evidence type="ECO:0000256" key="11">
    <source>
        <dbReference type="SAM" id="SignalP"/>
    </source>
</evidence>
<comment type="function">
    <text evidence="10">Catalyzes the condensation reaction of fatty acid synthesis by the addition to an acyl acceptor of two carbons from malonyl-ACP. KAS III catalyzes the first condensation reaction which initiates fatty acid synthesis and may therefore play a role in governing the total rate of fatty acid production. Possesses both acetoacetyl-ACP synthase and acetyl transacylase activities.</text>
</comment>
<organism evidence="14">
    <name type="scientific">Emiliania huxleyi</name>
    <name type="common">Coccolithophore</name>
    <name type="synonym">Pontosphaera huxleyi</name>
    <dbReference type="NCBI Taxonomy" id="2903"/>
    <lineage>
        <taxon>Eukaryota</taxon>
        <taxon>Haptista</taxon>
        <taxon>Haptophyta</taxon>
        <taxon>Prymnesiophyceae</taxon>
        <taxon>Isochrysidales</taxon>
        <taxon>Noelaerhabdaceae</taxon>
        <taxon>Emiliania</taxon>
    </lineage>
</organism>
<dbReference type="InterPro" id="IPR013747">
    <property type="entry name" value="ACP_syn_III_C"/>
</dbReference>
<dbReference type="CDD" id="cd00830">
    <property type="entry name" value="KAS_III"/>
    <property type="match status" value="1"/>
</dbReference>